<organism evidence="12 13">
    <name type="scientific">Dissostichus mawsoni</name>
    <name type="common">Antarctic cod</name>
    <dbReference type="NCBI Taxonomy" id="36200"/>
    <lineage>
        <taxon>Eukaryota</taxon>
        <taxon>Metazoa</taxon>
        <taxon>Chordata</taxon>
        <taxon>Craniata</taxon>
        <taxon>Vertebrata</taxon>
        <taxon>Euteleostomi</taxon>
        <taxon>Actinopterygii</taxon>
        <taxon>Neopterygii</taxon>
        <taxon>Teleostei</taxon>
        <taxon>Neoteleostei</taxon>
        <taxon>Acanthomorphata</taxon>
        <taxon>Eupercaria</taxon>
        <taxon>Perciformes</taxon>
        <taxon>Notothenioidei</taxon>
        <taxon>Nototheniidae</taxon>
        <taxon>Dissostichus</taxon>
    </lineage>
</organism>
<dbReference type="GO" id="GO:0004930">
    <property type="term" value="F:G protein-coupled receptor activity"/>
    <property type="evidence" value="ECO:0007669"/>
    <property type="project" value="InterPro"/>
</dbReference>
<keyword evidence="2" id="KW-1003">Cell membrane</keyword>
<keyword evidence="7" id="KW-0675">Receptor</keyword>
<dbReference type="SUPFAM" id="SSF81321">
    <property type="entry name" value="Family A G protein-coupled receptor-like"/>
    <property type="match status" value="2"/>
</dbReference>
<keyword evidence="6 10" id="KW-0472">Membrane</keyword>
<dbReference type="InterPro" id="IPR017452">
    <property type="entry name" value="GPCR_Rhodpsn_7TM"/>
</dbReference>
<keyword evidence="3 10" id="KW-0812">Transmembrane</keyword>
<dbReference type="Gene3D" id="1.20.1070.10">
    <property type="entry name" value="Rhodopsin 7-helix transmembrane proteins"/>
    <property type="match status" value="2"/>
</dbReference>
<feature type="transmembrane region" description="Helical" evidence="10">
    <location>
        <begin position="374"/>
        <end position="399"/>
    </location>
</feature>
<dbReference type="Pfam" id="PF00001">
    <property type="entry name" value="7tm_1"/>
    <property type="match status" value="1"/>
</dbReference>
<feature type="transmembrane region" description="Helical" evidence="10">
    <location>
        <begin position="172"/>
        <end position="197"/>
    </location>
</feature>
<dbReference type="GO" id="GO:0032870">
    <property type="term" value="P:cellular response to hormone stimulus"/>
    <property type="evidence" value="ECO:0007669"/>
    <property type="project" value="TreeGrafter"/>
</dbReference>
<dbReference type="GO" id="GO:0042277">
    <property type="term" value="F:peptide binding"/>
    <property type="evidence" value="ECO:0007669"/>
    <property type="project" value="TreeGrafter"/>
</dbReference>
<protein>
    <recommendedName>
        <fullName evidence="8">G-protein coupled receptor 22</fullName>
    </recommendedName>
</protein>
<reference evidence="12 13" key="1">
    <citation type="submission" date="2020-03" db="EMBL/GenBank/DDBJ databases">
        <title>Dissostichus mawsoni Genome sequencing and assembly.</title>
        <authorList>
            <person name="Park H."/>
        </authorList>
    </citation>
    <scope>NUCLEOTIDE SEQUENCE [LARGE SCALE GENOMIC DNA]</scope>
    <source>
        <strain evidence="12">DM0001</strain>
        <tissue evidence="12">Muscle</tissue>
    </source>
</reference>
<feature type="domain" description="G-protein coupled receptors family 1 profile" evidence="11">
    <location>
        <begin position="119"/>
        <end position="430"/>
    </location>
</feature>
<feature type="transmembrane region" description="Helical" evidence="10">
    <location>
        <begin position="147"/>
        <end position="166"/>
    </location>
</feature>
<evidence type="ECO:0000256" key="8">
    <source>
        <dbReference type="ARBA" id="ARBA00070815"/>
    </source>
</evidence>
<evidence type="ECO:0000256" key="6">
    <source>
        <dbReference type="ARBA" id="ARBA00023136"/>
    </source>
</evidence>
<evidence type="ECO:0000256" key="9">
    <source>
        <dbReference type="SAM" id="MobiDB-lite"/>
    </source>
</evidence>
<dbReference type="FunFam" id="1.20.1070.10:FF:000084">
    <property type="entry name" value="Probable G-protein coupled receptor 22"/>
    <property type="match status" value="1"/>
</dbReference>
<proteinExistence type="predicted"/>
<feature type="transmembrane region" description="Helical" evidence="10">
    <location>
        <begin position="105"/>
        <end position="127"/>
    </location>
</feature>
<feature type="transmembrane region" description="Helical" evidence="10">
    <location>
        <begin position="270"/>
        <end position="292"/>
    </location>
</feature>
<sequence length="495" mass="55413">MFVNIQSKLLDYCWKEQKINQQFQSGNLDCCRAALRGDSVVTVREICGIEGQTVLHRIMHILPCCEQEATMSNVTVTDNTEPISRTMSPANPGPYPYPVSFQVSLTGFLMLEILLGLSSNLTVLALYCMKSNLISSVSNIVTMNLHVLDVLICVCCIPLTIVVVLLSLEGDTALVCCFHEACVSFASVATAANVLAITLDRYDISVKPANRVLTMGRALTLLAGIWVLSFLSFLVPFIEVGFFAQGQADLNQTVVENVVNTNQYYTELGLYYHLLAQIPIFFLTVVVMLITYSKILQALNIRIGTRFHASQKKKARRKNPSMTAMTPQQEATDASQSSGSRMPTLGMRTSVSLIIALRRAVKRHRERRARQKRVFRMSLLIVSTFLLCWTPITVLNTVILSVGPSDLMVKLRLGFLVMAYGTTIFHPLLYAFTRQKFQKVLKSKMKKRVVSIIEADPTPNNAIIHNSWIDPKRNKKVTFEDKDARQKCLSSEDVE</sequence>
<gene>
    <name evidence="12" type="ORF">F7725_023074</name>
</gene>
<evidence type="ECO:0000256" key="2">
    <source>
        <dbReference type="ARBA" id="ARBA00022475"/>
    </source>
</evidence>
<dbReference type="Proteomes" id="UP000518266">
    <property type="component" value="Unassembled WGS sequence"/>
</dbReference>
<evidence type="ECO:0000256" key="3">
    <source>
        <dbReference type="ARBA" id="ARBA00022692"/>
    </source>
</evidence>
<dbReference type="OrthoDB" id="6156007at2759"/>
<feature type="compositionally biased region" description="Polar residues" evidence="9">
    <location>
        <begin position="320"/>
        <end position="344"/>
    </location>
</feature>
<dbReference type="PRINTS" id="PR00237">
    <property type="entry name" value="GPCRRHODOPSN"/>
</dbReference>
<feature type="transmembrane region" description="Helical" evidence="10">
    <location>
        <begin position="411"/>
        <end position="432"/>
    </location>
</feature>
<dbReference type="EMBL" id="JAAKFY010000007">
    <property type="protein sequence ID" value="KAF3855019.1"/>
    <property type="molecule type" value="Genomic_DNA"/>
</dbReference>
<evidence type="ECO:0000313" key="12">
    <source>
        <dbReference type="EMBL" id="KAF3855019.1"/>
    </source>
</evidence>
<feature type="compositionally biased region" description="Basic residues" evidence="9">
    <location>
        <begin position="310"/>
        <end position="319"/>
    </location>
</feature>
<keyword evidence="4" id="KW-0970">Cilium biogenesis/degradation</keyword>
<keyword evidence="5 10" id="KW-1133">Transmembrane helix</keyword>
<name>A0A7J5Z1U6_DISMA</name>
<feature type="region of interest" description="Disordered" evidence="9">
    <location>
        <begin position="310"/>
        <end position="344"/>
    </location>
</feature>
<dbReference type="GO" id="GO:0005886">
    <property type="term" value="C:plasma membrane"/>
    <property type="evidence" value="ECO:0007669"/>
    <property type="project" value="UniProtKB-SubCell"/>
</dbReference>
<evidence type="ECO:0000256" key="10">
    <source>
        <dbReference type="SAM" id="Phobius"/>
    </source>
</evidence>
<evidence type="ECO:0000256" key="5">
    <source>
        <dbReference type="ARBA" id="ARBA00022989"/>
    </source>
</evidence>
<dbReference type="FunFam" id="1.20.1070.10:FF:000116">
    <property type="entry name" value="probable G-protein coupled receptor 22"/>
    <property type="match status" value="1"/>
</dbReference>
<dbReference type="GO" id="GO:0030030">
    <property type="term" value="P:cell projection organization"/>
    <property type="evidence" value="ECO:0007669"/>
    <property type="project" value="UniProtKB-KW"/>
</dbReference>
<dbReference type="PANTHER" id="PTHR24241">
    <property type="entry name" value="NEUROPEPTIDE RECEPTOR-RELATED G-PROTEIN COUPLED RECEPTOR"/>
    <property type="match status" value="1"/>
</dbReference>
<evidence type="ECO:0000259" key="11">
    <source>
        <dbReference type="PROSITE" id="PS50262"/>
    </source>
</evidence>
<evidence type="ECO:0000313" key="13">
    <source>
        <dbReference type="Proteomes" id="UP000518266"/>
    </source>
</evidence>
<dbReference type="PROSITE" id="PS50262">
    <property type="entry name" value="G_PROTEIN_RECEP_F1_2"/>
    <property type="match status" value="1"/>
</dbReference>
<comment type="subcellular location">
    <subcellularLocation>
        <location evidence="1">Cell membrane</location>
        <topology evidence="1">Multi-pass membrane protein</topology>
    </subcellularLocation>
</comment>
<accession>A0A7J5Z1U6</accession>
<dbReference type="PANTHER" id="PTHR24241:SF1">
    <property type="entry name" value="G-PROTEIN COUPLED RECEPTOR 22"/>
    <property type="match status" value="1"/>
</dbReference>
<comment type="caution">
    <text evidence="12">The sequence shown here is derived from an EMBL/GenBank/DDBJ whole genome shotgun (WGS) entry which is preliminary data.</text>
</comment>
<evidence type="ECO:0000256" key="7">
    <source>
        <dbReference type="ARBA" id="ARBA00023170"/>
    </source>
</evidence>
<dbReference type="InterPro" id="IPR000276">
    <property type="entry name" value="GPCR_Rhodpsn"/>
</dbReference>
<keyword evidence="13" id="KW-1185">Reference proteome</keyword>
<evidence type="ECO:0000256" key="1">
    <source>
        <dbReference type="ARBA" id="ARBA00004651"/>
    </source>
</evidence>
<evidence type="ECO:0000256" key="4">
    <source>
        <dbReference type="ARBA" id="ARBA00022794"/>
    </source>
</evidence>
<dbReference type="AlphaFoldDB" id="A0A7J5Z1U6"/>
<dbReference type="CDD" id="cd00637">
    <property type="entry name" value="7tm_classA_rhodopsin-like"/>
    <property type="match status" value="1"/>
</dbReference>
<feature type="transmembrane region" description="Helical" evidence="10">
    <location>
        <begin position="218"/>
        <end position="238"/>
    </location>
</feature>